<dbReference type="EMBL" id="BQKM01000005">
    <property type="protein sequence ID" value="GJN53067.1"/>
    <property type="molecule type" value="Genomic_DNA"/>
</dbReference>
<dbReference type="RefSeq" id="WP_236247164.1">
    <property type="nucleotide sequence ID" value="NZ_BQKM01000005.1"/>
</dbReference>
<proteinExistence type="predicted"/>
<dbReference type="SUPFAM" id="SSF69279">
    <property type="entry name" value="Phage tail proteins"/>
    <property type="match status" value="1"/>
</dbReference>
<evidence type="ECO:0000313" key="1">
    <source>
        <dbReference type="EMBL" id="GJN53067.1"/>
    </source>
</evidence>
<name>A0ABQ4W0W1_9PSED</name>
<keyword evidence="2" id="KW-1185">Reference proteome</keyword>
<gene>
    <name evidence="1" type="primary">D</name>
    <name evidence="1" type="ORF">TUM20286_28190</name>
</gene>
<accession>A0ABQ4W0W1</accession>
<reference evidence="1 2" key="1">
    <citation type="submission" date="2021-12" db="EMBL/GenBank/DDBJ databases">
        <title>Characterization of novel class B3 metallo-beta-lactamase from novel Pseudomonas species.</title>
        <authorList>
            <person name="Yamada K."/>
            <person name="Aoki K."/>
            <person name="Ishii Y."/>
        </authorList>
    </citation>
    <scope>NUCLEOTIDE SEQUENCE [LARGE SCALE GENOMIC DNA]</scope>
    <source>
        <strain evidence="1 2">TUM20286</strain>
    </source>
</reference>
<dbReference type="Proteomes" id="UP001054892">
    <property type="component" value="Unassembled WGS sequence"/>
</dbReference>
<dbReference type="Pfam" id="PF05954">
    <property type="entry name" value="Phage_GPD"/>
    <property type="match status" value="1"/>
</dbReference>
<comment type="caution">
    <text evidence="1">The sequence shown here is derived from an EMBL/GenBank/DDBJ whole genome shotgun (WGS) entry which is preliminary data.</text>
</comment>
<sequence>MSLLNQAGALLGQAAQKYRELTAYPRPICKVVVNGNDITDLLLGGQQPRLVSIELTDNRGLEADQLDITLSDHDGLLAIPPRGATVRLWLGWDDTGLVDKGSFTVDETEHSGAPDTLSIRARSADLRGGLKTKKERSWDATTLGTVIGAIATAQGLTPVVSAVLAGIELLHLDQANESDANLLSRLGREHDAIATVKADRLLFLPTGKATTASGLALPHVTLTRADGDQHRFLQADRDAYTGVKAYYYEVNSAEKKEAIAGGGENIKELRHSYTDQASALQAARAEWNRLQRGTATLSYTLARGRPELIPDQTYSLTGIKAEIAAIIWLGGNLRHSFTPESLTTTMELESQLPDGDDVAGLADDEGNYTGLVTWYRDEKTGQQHKLTEGDQTRPRRLTHLYQSKAAAKRALDREWKRMQEKQKAP</sequence>
<evidence type="ECO:0000313" key="2">
    <source>
        <dbReference type="Proteomes" id="UP001054892"/>
    </source>
</evidence>
<organism evidence="1 2">
    <name type="scientific">Pseudomonas tohonis</name>
    <dbReference type="NCBI Taxonomy" id="2725477"/>
    <lineage>
        <taxon>Bacteria</taxon>
        <taxon>Pseudomonadati</taxon>
        <taxon>Pseudomonadota</taxon>
        <taxon>Gammaproteobacteria</taxon>
        <taxon>Pseudomonadales</taxon>
        <taxon>Pseudomonadaceae</taxon>
        <taxon>Pseudomonas</taxon>
    </lineage>
</organism>
<protein>
    <submittedName>
        <fullName evidence="1">Phage late control protein</fullName>
    </submittedName>
</protein>